<dbReference type="InterPro" id="IPR038721">
    <property type="entry name" value="IS701-like_DDE_dom"/>
</dbReference>
<name>A0ABU7NRG6_9ACTN</name>
<organism evidence="3 4">
    <name type="scientific">Streptomyces bugieae</name>
    <dbReference type="NCBI Taxonomy" id="3098223"/>
    <lineage>
        <taxon>Bacteria</taxon>
        <taxon>Bacillati</taxon>
        <taxon>Actinomycetota</taxon>
        <taxon>Actinomycetes</taxon>
        <taxon>Kitasatosporales</taxon>
        <taxon>Streptomycetaceae</taxon>
        <taxon>Streptomyces</taxon>
    </lineage>
</organism>
<evidence type="ECO:0000313" key="3">
    <source>
        <dbReference type="EMBL" id="MEE4421454.1"/>
    </source>
</evidence>
<gene>
    <name evidence="3" type="ORF">V2J85_19160</name>
</gene>
<dbReference type="InterPro" id="IPR039365">
    <property type="entry name" value="IS701-like"/>
</dbReference>
<dbReference type="PANTHER" id="PTHR33627">
    <property type="entry name" value="TRANSPOSASE"/>
    <property type="match status" value="1"/>
</dbReference>
<proteinExistence type="predicted"/>
<dbReference type="Pfam" id="PF13546">
    <property type="entry name" value="DDE_5"/>
    <property type="match status" value="1"/>
</dbReference>
<dbReference type="Proteomes" id="UP001307760">
    <property type="component" value="Unassembled WGS sequence"/>
</dbReference>
<reference evidence="3 4" key="1">
    <citation type="submission" date="2023-12" db="EMBL/GenBank/DDBJ databases">
        <title>30 novel species of actinomycetes from the DSMZ collection.</title>
        <authorList>
            <person name="Nouioui I."/>
        </authorList>
    </citation>
    <scope>NUCLEOTIDE SEQUENCE [LARGE SCALE GENOMIC DNA]</scope>
    <source>
        <strain evidence="3 4">DSM 41528</strain>
    </source>
</reference>
<dbReference type="RefSeq" id="WP_330822283.1">
    <property type="nucleotide sequence ID" value="NZ_JAZBJP010000010.1"/>
</dbReference>
<dbReference type="EMBL" id="JAZBJP010000010">
    <property type="protein sequence ID" value="MEE4421454.1"/>
    <property type="molecule type" value="Genomic_DNA"/>
</dbReference>
<feature type="region of interest" description="Disordered" evidence="1">
    <location>
        <begin position="1"/>
        <end position="34"/>
    </location>
</feature>
<accession>A0ABU7NRG6</accession>
<evidence type="ECO:0000259" key="2">
    <source>
        <dbReference type="Pfam" id="PF13546"/>
    </source>
</evidence>
<feature type="domain" description="Transposase IS701-like DDE" evidence="2">
    <location>
        <begin position="91"/>
        <end position="308"/>
    </location>
</feature>
<sequence length="444" mass="47144">MGARSTVLARAGEAPEATTYASQTSTRAVEASAPETRITRTAGPAEPAAAVAAVVDAVAFGRGRARRAARSVYAPPERASDALVDELGGMLFASLARSDQRRKGEQYLRGLLSAQGRKSIRNIASFVGGRTAEQSLHHFISSSTWHWRPMRAALARYVEQVLRPEAWVVRPIVIPKAGHHSVGVERRYIPWLGQVVNGQQALGAWAATAHAAVPVDWQLLGSGDQDGGAPDERLAATPVGAAAATVTGIGGGWGVSARPVVLDLPGAELPEAVQRFAETGLPLVAVASGTTRVVPADPALPGLGGREFSAQQLLHMVRTLRRPVDWYDPLAGAVRRTQVAGVRVQLAGVPGNRPFLLAGEWDAARGWPGHYWLSDLRGATPGRVLRLGKLALRVDRDVVEVSSQVGLMDFEGRSYEGWHRHTTLASAAHAVRILGGVESVQRAG</sequence>
<comment type="caution">
    <text evidence="3">The sequence shown here is derived from an EMBL/GenBank/DDBJ whole genome shotgun (WGS) entry which is preliminary data.</text>
</comment>
<protein>
    <submittedName>
        <fullName evidence="3">Transposase</fullName>
    </submittedName>
</protein>
<evidence type="ECO:0000256" key="1">
    <source>
        <dbReference type="SAM" id="MobiDB-lite"/>
    </source>
</evidence>
<keyword evidence="4" id="KW-1185">Reference proteome</keyword>
<dbReference type="PANTHER" id="PTHR33627:SF1">
    <property type="entry name" value="TRANSPOSASE"/>
    <property type="match status" value="1"/>
</dbReference>
<evidence type="ECO:0000313" key="4">
    <source>
        <dbReference type="Proteomes" id="UP001307760"/>
    </source>
</evidence>